<sequence>MPALPGSTLRCSFRRTGRGAALAAATVAFLFVAAASAVQISVTTLGDEDLDDGLCSLREAILAANGDVAYHGCPAGGPADRIELTGFPSKSVIELGAALPAIAAVVEIAGPGANDLAIDGMEAWPILEIDGGAGSATVVVEGLTLTRGFGPGPFGWAGAATVRPGDSAIFRRVRFVSNRALNGGGALQLVSGPDDGTASATLRSCLFEGNEALGPVGGGAIYASDGSELTVESSTFFDNSASAESGHGGAIAIQDSALEIYRSTLSGNRASGSGGALFALSTTTATMGLSIRIADTTITQNSAEENEDGAGDGGGIHLRRAGTAAVVVELANSLVGGNIDGGPEISPDVFVNVATGVSLLSGGFNLIGSNAGSEALFPAGTPNGVGDFVGSVGAPLPSMLAPLADNGGGLPTHLPIADSTSWVVDQGKCSFAPSDQRGFVDGLSGQRAVDRPEVANRPGGDYCDIGAVETGAVEPESLVFADGFEGGDLEAWSSSQVP</sequence>
<evidence type="ECO:0000256" key="2">
    <source>
        <dbReference type="ARBA" id="ARBA00004442"/>
    </source>
</evidence>
<dbReference type="SUPFAM" id="SSF51126">
    <property type="entry name" value="Pectin lyase-like"/>
    <property type="match status" value="1"/>
</dbReference>
<feature type="chain" id="PRO_5003985205" evidence="8">
    <location>
        <begin position="38"/>
        <end position="498"/>
    </location>
</feature>
<evidence type="ECO:0000256" key="7">
    <source>
        <dbReference type="ARBA" id="ARBA00023237"/>
    </source>
</evidence>
<dbReference type="AlphaFoldDB" id="L7VXR0"/>
<evidence type="ECO:0000313" key="10">
    <source>
        <dbReference type="EMBL" id="AGC72414.1"/>
    </source>
</evidence>
<name>L7VXR0_9BACT</name>
<dbReference type="GO" id="GO:0005576">
    <property type="term" value="C:extracellular region"/>
    <property type="evidence" value="ECO:0007669"/>
    <property type="project" value="UniProtKB-SubCell"/>
</dbReference>
<protein>
    <submittedName>
        <fullName evidence="10">Polymorphic outer membrane protein</fullName>
    </submittedName>
</protein>
<dbReference type="InterPro" id="IPR011050">
    <property type="entry name" value="Pectin_lyase_fold/virulence"/>
</dbReference>
<feature type="signal peptide" evidence="8">
    <location>
        <begin position="1"/>
        <end position="37"/>
    </location>
</feature>
<evidence type="ECO:0000256" key="5">
    <source>
        <dbReference type="ARBA" id="ARBA00022729"/>
    </source>
</evidence>
<dbReference type="InterPro" id="IPR039448">
    <property type="entry name" value="Beta_helix"/>
</dbReference>
<dbReference type="Gene3D" id="2.160.20.10">
    <property type="entry name" value="Single-stranded right-handed beta-helix, Pectin lyase-like"/>
    <property type="match status" value="1"/>
</dbReference>
<dbReference type="NCBIfam" id="TIGR01376">
    <property type="entry name" value="POMP_repeat"/>
    <property type="match status" value="1"/>
</dbReference>
<dbReference type="NCBIfam" id="NF041518">
    <property type="entry name" value="choice_anch_Q"/>
    <property type="match status" value="1"/>
</dbReference>
<dbReference type="Pfam" id="PF13229">
    <property type="entry name" value="Beta_helix"/>
    <property type="match status" value="1"/>
</dbReference>
<dbReference type="PANTHER" id="PTHR11319:SF35">
    <property type="entry name" value="OUTER MEMBRANE PROTEIN PMPC-RELATED"/>
    <property type="match status" value="1"/>
</dbReference>
<evidence type="ECO:0000256" key="6">
    <source>
        <dbReference type="ARBA" id="ARBA00023136"/>
    </source>
</evidence>
<proteinExistence type="predicted"/>
<comment type="subcellular location">
    <subcellularLocation>
        <location evidence="1">Cell envelope</location>
    </subcellularLocation>
    <subcellularLocation>
        <location evidence="2">Cell outer membrane</location>
    </subcellularLocation>
    <subcellularLocation>
        <location evidence="3">Secreted</location>
    </subcellularLocation>
</comment>
<keyword evidence="4" id="KW-0964">Secreted</keyword>
<feature type="domain" description="Right handed beta helix" evidence="9">
    <location>
        <begin position="203"/>
        <end position="327"/>
    </location>
</feature>
<dbReference type="GO" id="GO:0009279">
    <property type="term" value="C:cell outer membrane"/>
    <property type="evidence" value="ECO:0007669"/>
    <property type="project" value="UniProtKB-SubCell"/>
</dbReference>
<evidence type="ECO:0000259" key="9">
    <source>
        <dbReference type="Pfam" id="PF13229"/>
    </source>
</evidence>
<reference evidence="10" key="1">
    <citation type="submission" date="2012-09" db="EMBL/GenBank/DDBJ databases">
        <title>Metagenomic Characterization of a Microbial Community in Wastewater Detects High Levels of Antibiotic Resistance.</title>
        <authorList>
            <person name="Abrams M."/>
            <person name="Caldwell A."/>
            <person name="Vandaei E."/>
            <person name="Lee W."/>
            <person name="Perrott J."/>
            <person name="Khan S.Y."/>
            <person name="Ta J."/>
            <person name="Romero D."/>
            <person name="Nguyen V."/>
            <person name="Pourmand N."/>
            <person name="Ouverney C.C."/>
        </authorList>
    </citation>
    <scope>NUCLEOTIDE SEQUENCE</scope>
</reference>
<evidence type="ECO:0000256" key="4">
    <source>
        <dbReference type="ARBA" id="ARBA00022525"/>
    </source>
</evidence>
<dbReference type="EMBL" id="JX649901">
    <property type="protein sequence ID" value="AGC72414.1"/>
    <property type="molecule type" value="Genomic_DNA"/>
</dbReference>
<evidence type="ECO:0000256" key="3">
    <source>
        <dbReference type="ARBA" id="ARBA00004613"/>
    </source>
</evidence>
<dbReference type="InterPro" id="IPR003368">
    <property type="entry name" value="POMP_repeat"/>
</dbReference>
<keyword evidence="7" id="KW-0998">Cell outer membrane</keyword>
<keyword evidence="5 8" id="KW-0732">Signal</keyword>
<evidence type="ECO:0000256" key="8">
    <source>
        <dbReference type="SAM" id="SignalP"/>
    </source>
</evidence>
<dbReference type="NCBIfam" id="TIGR04214">
    <property type="entry name" value="CSLREA_Nterm"/>
    <property type="match status" value="1"/>
</dbReference>
<dbReference type="InterPro" id="IPR026457">
    <property type="entry name" value="CSLREA_Nterm"/>
</dbReference>
<dbReference type="PANTHER" id="PTHR11319">
    <property type="entry name" value="G PROTEIN-COUPLED RECEPTOR-RELATED"/>
    <property type="match status" value="1"/>
</dbReference>
<dbReference type="InterPro" id="IPR012334">
    <property type="entry name" value="Pectin_lyas_fold"/>
</dbReference>
<evidence type="ECO:0000256" key="1">
    <source>
        <dbReference type="ARBA" id="ARBA00004196"/>
    </source>
</evidence>
<accession>L7VXR0</accession>
<organism evidence="10">
    <name type="scientific">uncultured bacterium A1Q1_fos_2037</name>
    <dbReference type="NCBI Taxonomy" id="1256558"/>
    <lineage>
        <taxon>Bacteria</taxon>
        <taxon>environmental samples</taxon>
    </lineage>
</organism>
<keyword evidence="6" id="KW-0472">Membrane</keyword>
<dbReference type="InterPro" id="IPR059226">
    <property type="entry name" value="Choice_anch_Q_dom"/>
</dbReference>